<dbReference type="GO" id="GO:0046872">
    <property type="term" value="F:metal ion binding"/>
    <property type="evidence" value="ECO:0007669"/>
    <property type="project" value="UniProtKB-KW"/>
</dbReference>
<evidence type="ECO:0000256" key="5">
    <source>
        <dbReference type="SAM" id="SignalP"/>
    </source>
</evidence>
<feature type="domain" description="Glycosyl hydrolases family 38 C-terminal" evidence="8">
    <location>
        <begin position="727"/>
        <end position="794"/>
    </location>
</feature>
<keyword evidence="4" id="KW-0326">Glycosidase</keyword>
<dbReference type="SUPFAM" id="SSF88713">
    <property type="entry name" value="Glycoside hydrolase/deacetylase"/>
    <property type="match status" value="1"/>
</dbReference>
<keyword evidence="2" id="KW-0479">Metal-binding</keyword>
<name>A0AAW7JS49_9BACT</name>
<dbReference type="Pfam" id="PF01074">
    <property type="entry name" value="Glyco_hydro_38N"/>
    <property type="match status" value="1"/>
</dbReference>
<keyword evidence="11" id="KW-1185">Reference proteome</keyword>
<sequence length="800" mass="90655">MRHCLIYILLMMFANHASAQTAFFVDGFHGGIYGHYPLDWYTQYIIDQLDANPDWVIGMEIEPETWDSVEVRTPDAYRKLKPLMLSERIDVTNPTYAQPYMFNINGESIIRQFQYGMRSLRKHFPGITFSTYSSEEPCFTSQLPQLLRQFGFRYMSLKNPDTCWGGYTANFGGQTVRLTGPDGTTVIAVPRYACESLQPNSVWQTIAWRNSPQYLEACRKAGIGNPVGMCYQDAGWKHGPWLGEGRKDSRYVTWTEYISRYTDKEKATDHRFSQEDVLPGLMWGSQVMQRIARNVRRSENNILMAEKMSAMDFVEHGNKPCQTELDEAWRQLMLSQHHDSWIVPYNTFRIRGTWEKAIEAWTNTADSLSAKVINKAASHDTDNGFITLYNVTGQPRREVVSVRDKGQNTFVMADIPAFGHISISRPDAVPVTTKAFVGGKQSDDDACFIENEYWIIGFDLSRGGVVTRLIDRLTGKNLVASEAGEFRFGELRGFFPDEGRFCSSTETRAKATITTCGDLLTEIRLEGEINGTSFVKTVTLRKGSRIIDCSLNIGWQRNVRIGERVGSHRNASRTGFYDTRYMLSLFFPTGMKKARLSKDAPFDVCESKLSDTFFNDWREIKHNVILHWADISDGDNGLALLTDHTTSYSYGEDYPLALTVQYSGPGLWGRDYPITGASELRYALIPHEGSWHDAGIQRLAETWRQPVIVRPGRVADKSLLETSCALSSVTVEDNGSMNIRLFNADSDDSRQTVTLDFPVSRAVVTDLNGETQEELQVKNGKINLSIPRFGIRTVNLTLKK</sequence>
<dbReference type="RefSeq" id="WP_289824410.1">
    <property type="nucleotide sequence ID" value="NZ_JAUEIE010000001.1"/>
</dbReference>
<dbReference type="GO" id="GO:0006013">
    <property type="term" value="P:mannose metabolic process"/>
    <property type="evidence" value="ECO:0007669"/>
    <property type="project" value="InterPro"/>
</dbReference>
<evidence type="ECO:0000313" key="11">
    <source>
        <dbReference type="Proteomes" id="UP001167831"/>
    </source>
</evidence>
<dbReference type="GO" id="GO:0009313">
    <property type="term" value="P:oligosaccharide catabolic process"/>
    <property type="evidence" value="ECO:0007669"/>
    <property type="project" value="TreeGrafter"/>
</dbReference>
<feature type="signal peptide" evidence="5">
    <location>
        <begin position="1"/>
        <end position="19"/>
    </location>
</feature>
<dbReference type="InterPro" id="IPR011013">
    <property type="entry name" value="Gal_mutarotase_sf_dom"/>
</dbReference>
<evidence type="ECO:0000313" key="12">
    <source>
        <dbReference type="Proteomes" id="UP001168478"/>
    </source>
</evidence>
<dbReference type="AlphaFoldDB" id="A0AAW7JS49"/>
<feature type="domain" description="Glycosyl hydrolase family 38 C-terminal" evidence="7">
    <location>
        <begin position="508"/>
        <end position="650"/>
    </location>
</feature>
<dbReference type="SUPFAM" id="SSF74650">
    <property type="entry name" value="Galactose mutarotase-like"/>
    <property type="match status" value="1"/>
</dbReference>
<evidence type="ECO:0000256" key="3">
    <source>
        <dbReference type="ARBA" id="ARBA00022801"/>
    </source>
</evidence>
<comment type="similarity">
    <text evidence="1">Belongs to the glycosyl hydrolase 38 family.</text>
</comment>
<dbReference type="Gene3D" id="2.70.98.30">
    <property type="entry name" value="Golgi alpha-mannosidase II, domain 4"/>
    <property type="match status" value="1"/>
</dbReference>
<dbReference type="Pfam" id="PF17677">
    <property type="entry name" value="Glyco_hydro38C2"/>
    <property type="match status" value="1"/>
</dbReference>
<proteinExistence type="inferred from homology"/>
<evidence type="ECO:0000259" key="7">
    <source>
        <dbReference type="Pfam" id="PF07748"/>
    </source>
</evidence>
<dbReference type="InterPro" id="IPR028995">
    <property type="entry name" value="Glyco_hydro_57/38_cen_sf"/>
</dbReference>
<gene>
    <name evidence="9" type="ORF">QVN81_00925</name>
    <name evidence="10" type="ORF">QVN84_00915</name>
</gene>
<comment type="caution">
    <text evidence="10">The sequence shown here is derived from an EMBL/GenBank/DDBJ whole genome shotgun (WGS) entry which is preliminary data.</text>
</comment>
<dbReference type="EMBL" id="JAUEIE010000001">
    <property type="protein sequence ID" value="MDN0021591.1"/>
    <property type="molecule type" value="Genomic_DNA"/>
</dbReference>
<dbReference type="InterPro" id="IPR011330">
    <property type="entry name" value="Glyco_hydro/deAcase_b/a-brl"/>
</dbReference>
<evidence type="ECO:0000256" key="1">
    <source>
        <dbReference type="ARBA" id="ARBA00009792"/>
    </source>
</evidence>
<dbReference type="Gene3D" id="1.20.1270.50">
    <property type="entry name" value="Glycoside hydrolase family 38, central domain"/>
    <property type="match status" value="1"/>
</dbReference>
<protein>
    <submittedName>
        <fullName evidence="10">Glycoside hydrolase family 38 C-terminal domain-containing protein</fullName>
    </submittedName>
</protein>
<dbReference type="PANTHER" id="PTHR46017:SF1">
    <property type="entry name" value="ALPHA-MANNOSIDASE 2C1"/>
    <property type="match status" value="1"/>
</dbReference>
<dbReference type="Proteomes" id="UP001167831">
    <property type="component" value="Unassembled WGS sequence"/>
</dbReference>
<dbReference type="InterPro" id="IPR011682">
    <property type="entry name" value="Glyco_hydro_38_C"/>
</dbReference>
<reference evidence="10" key="1">
    <citation type="submission" date="2023-06" db="EMBL/GenBank/DDBJ databases">
        <authorList>
            <person name="Zeman M."/>
            <person name="Kubasova T."/>
            <person name="Jahodarova E."/>
            <person name="Nykrynova M."/>
            <person name="Rychlik I."/>
        </authorList>
    </citation>
    <scope>NUCLEOTIDE SEQUENCE</scope>
    <source>
        <strain evidence="10">ET15</strain>
        <strain evidence="9">ET37</strain>
    </source>
</reference>
<feature type="domain" description="Glycoside hydrolase family 38 N-terminal" evidence="6">
    <location>
        <begin position="46"/>
        <end position="157"/>
    </location>
</feature>
<dbReference type="PANTHER" id="PTHR46017">
    <property type="entry name" value="ALPHA-MANNOSIDASE 2C1"/>
    <property type="match status" value="1"/>
</dbReference>
<dbReference type="GO" id="GO:0030246">
    <property type="term" value="F:carbohydrate binding"/>
    <property type="evidence" value="ECO:0007669"/>
    <property type="project" value="InterPro"/>
</dbReference>
<accession>A0AAW7JS49</accession>
<evidence type="ECO:0000313" key="9">
    <source>
        <dbReference type="EMBL" id="MDN0021591.1"/>
    </source>
</evidence>
<keyword evidence="5" id="KW-0732">Signal</keyword>
<dbReference type="SUPFAM" id="SSF88688">
    <property type="entry name" value="Families 57/38 glycoside transferase middle domain"/>
    <property type="match status" value="1"/>
</dbReference>
<dbReference type="Proteomes" id="UP001168478">
    <property type="component" value="Unassembled WGS sequence"/>
</dbReference>
<dbReference type="GO" id="GO:0004559">
    <property type="term" value="F:alpha-mannosidase activity"/>
    <property type="evidence" value="ECO:0007669"/>
    <property type="project" value="InterPro"/>
</dbReference>
<evidence type="ECO:0000259" key="8">
    <source>
        <dbReference type="Pfam" id="PF17677"/>
    </source>
</evidence>
<reference evidence="10" key="2">
    <citation type="submission" date="2023-08" db="EMBL/GenBank/DDBJ databases">
        <title>Identification and characterization of horizontal gene transfer across gut microbiota members of farm animals based on homology search.</title>
        <authorList>
            <person name="Schwarzerova J."/>
            <person name="Nykrynova M."/>
            <person name="Jureckova K."/>
            <person name="Cejkova D."/>
            <person name="Rychlik I."/>
        </authorList>
    </citation>
    <scope>NUCLEOTIDE SEQUENCE</scope>
    <source>
        <strain evidence="10">ET15</strain>
        <strain evidence="9">ET37</strain>
    </source>
</reference>
<keyword evidence="3 10" id="KW-0378">Hydrolase</keyword>
<evidence type="ECO:0000256" key="4">
    <source>
        <dbReference type="ARBA" id="ARBA00023295"/>
    </source>
</evidence>
<dbReference type="InterPro" id="IPR041147">
    <property type="entry name" value="GH38_C"/>
</dbReference>
<dbReference type="EMBL" id="JAUEIF010000001">
    <property type="protein sequence ID" value="MDN0024087.1"/>
    <property type="molecule type" value="Genomic_DNA"/>
</dbReference>
<evidence type="ECO:0000256" key="2">
    <source>
        <dbReference type="ARBA" id="ARBA00022723"/>
    </source>
</evidence>
<dbReference type="Gene3D" id="3.20.110.10">
    <property type="entry name" value="Glycoside hydrolase 38, N terminal domain"/>
    <property type="match status" value="1"/>
</dbReference>
<dbReference type="InterPro" id="IPR000602">
    <property type="entry name" value="Glyco_hydro_38_N"/>
</dbReference>
<dbReference type="Pfam" id="PF07748">
    <property type="entry name" value="Glyco_hydro_38C"/>
    <property type="match status" value="1"/>
</dbReference>
<evidence type="ECO:0000259" key="6">
    <source>
        <dbReference type="Pfam" id="PF01074"/>
    </source>
</evidence>
<organism evidence="10 12">
    <name type="scientific">Leyella lascolaii</name>
    <dbReference type="NCBI Taxonomy" id="1776379"/>
    <lineage>
        <taxon>Bacteria</taxon>
        <taxon>Pseudomonadati</taxon>
        <taxon>Bacteroidota</taxon>
        <taxon>Bacteroidia</taxon>
        <taxon>Bacteroidales</taxon>
        <taxon>Prevotellaceae</taxon>
        <taxon>Leyella</taxon>
    </lineage>
</organism>
<dbReference type="InterPro" id="IPR027291">
    <property type="entry name" value="Glyco_hydro_38_N_sf"/>
</dbReference>
<feature type="chain" id="PRO_5043599915" evidence="5">
    <location>
        <begin position="20"/>
        <end position="800"/>
    </location>
</feature>
<evidence type="ECO:0000313" key="10">
    <source>
        <dbReference type="EMBL" id="MDN0024087.1"/>
    </source>
</evidence>
<dbReference type="InterPro" id="IPR037094">
    <property type="entry name" value="Glyco_hydro_38_cen_sf"/>
</dbReference>